<dbReference type="EMBL" id="CALOZG010000029">
    <property type="protein sequence ID" value="CAH4033111.1"/>
    <property type="molecule type" value="Genomic_DNA"/>
</dbReference>
<keyword evidence="2" id="KW-1185">Reference proteome</keyword>
<protein>
    <submittedName>
        <fullName evidence="1">Uncharacterized protein</fullName>
    </submittedName>
</protein>
<accession>A0A9P0TJ01</accession>
<comment type="caution">
    <text evidence="1">The sequence shown here is derived from an EMBL/GenBank/DDBJ whole genome shotgun (WGS) entry which is preliminary data.</text>
</comment>
<evidence type="ECO:0000313" key="1">
    <source>
        <dbReference type="EMBL" id="CAH4033111.1"/>
    </source>
</evidence>
<proteinExistence type="predicted"/>
<evidence type="ECO:0000313" key="2">
    <source>
        <dbReference type="Proteomes" id="UP001152562"/>
    </source>
</evidence>
<dbReference type="AlphaFoldDB" id="A0A9P0TJ01"/>
<organism evidence="1 2">
    <name type="scientific">Pieris brassicae</name>
    <name type="common">White butterfly</name>
    <name type="synonym">Large white butterfly</name>
    <dbReference type="NCBI Taxonomy" id="7116"/>
    <lineage>
        <taxon>Eukaryota</taxon>
        <taxon>Metazoa</taxon>
        <taxon>Ecdysozoa</taxon>
        <taxon>Arthropoda</taxon>
        <taxon>Hexapoda</taxon>
        <taxon>Insecta</taxon>
        <taxon>Pterygota</taxon>
        <taxon>Neoptera</taxon>
        <taxon>Endopterygota</taxon>
        <taxon>Lepidoptera</taxon>
        <taxon>Glossata</taxon>
        <taxon>Ditrysia</taxon>
        <taxon>Papilionoidea</taxon>
        <taxon>Pieridae</taxon>
        <taxon>Pierinae</taxon>
        <taxon>Pieris</taxon>
    </lineage>
</organism>
<reference evidence="1" key="1">
    <citation type="submission" date="2022-05" db="EMBL/GenBank/DDBJ databases">
        <authorList>
            <person name="Okamura Y."/>
        </authorList>
    </citation>
    <scope>NUCLEOTIDE SEQUENCE</scope>
</reference>
<dbReference type="Proteomes" id="UP001152562">
    <property type="component" value="Unassembled WGS sequence"/>
</dbReference>
<name>A0A9P0TJ01_PIEBR</name>
<gene>
    <name evidence="1" type="ORF">PIBRA_LOCUS9436</name>
</gene>
<sequence>MKSNILFGTNSKNQAKIRRHIHAIKENSLRNISLKYRQLINQFNGENVVIQPSSKELKYKSNEVNYTTFGGKDNATNSNSSKFELTKSEEKIYKQELTTDFTTFGLSKTKQKEQSDFLNMNKQRDLNRKNTGRKDGNKIYVFQPSSDYDEYHEEVEKILNTDHN</sequence>